<protein>
    <submittedName>
        <fullName evidence="2">Uncharacterized protein</fullName>
    </submittedName>
</protein>
<accession>A0A6G1CLL8</accession>
<keyword evidence="3" id="KW-1185">Reference proteome</keyword>
<dbReference type="Proteomes" id="UP000479710">
    <property type="component" value="Unassembled WGS sequence"/>
</dbReference>
<organism evidence="2 3">
    <name type="scientific">Oryza meyeriana var. granulata</name>
    <dbReference type="NCBI Taxonomy" id="110450"/>
    <lineage>
        <taxon>Eukaryota</taxon>
        <taxon>Viridiplantae</taxon>
        <taxon>Streptophyta</taxon>
        <taxon>Embryophyta</taxon>
        <taxon>Tracheophyta</taxon>
        <taxon>Spermatophyta</taxon>
        <taxon>Magnoliopsida</taxon>
        <taxon>Liliopsida</taxon>
        <taxon>Poales</taxon>
        <taxon>Poaceae</taxon>
        <taxon>BOP clade</taxon>
        <taxon>Oryzoideae</taxon>
        <taxon>Oryzeae</taxon>
        <taxon>Oryzinae</taxon>
        <taxon>Oryza</taxon>
        <taxon>Oryza meyeriana</taxon>
    </lineage>
</organism>
<evidence type="ECO:0000313" key="3">
    <source>
        <dbReference type="Proteomes" id="UP000479710"/>
    </source>
</evidence>
<reference evidence="2 3" key="1">
    <citation type="submission" date="2019-11" db="EMBL/GenBank/DDBJ databases">
        <title>Whole genome sequence of Oryza granulata.</title>
        <authorList>
            <person name="Li W."/>
        </authorList>
    </citation>
    <scope>NUCLEOTIDE SEQUENCE [LARGE SCALE GENOMIC DNA]</scope>
    <source>
        <strain evidence="3">cv. Menghai</strain>
        <tissue evidence="2">Leaf</tissue>
    </source>
</reference>
<dbReference type="OrthoDB" id="6500128at2759"/>
<dbReference type="AlphaFoldDB" id="A0A6G1CLL8"/>
<feature type="compositionally biased region" description="Polar residues" evidence="1">
    <location>
        <begin position="73"/>
        <end position="84"/>
    </location>
</feature>
<sequence length="84" mass="9298">MGEHPTERVRGQMLTKILSFEVGWFDEDENSSALIGDHMCLFLQTAVGKGSAKLCQQKNFSGFMSDPRKGMPRTTSGIPTFVTN</sequence>
<evidence type="ECO:0000313" key="2">
    <source>
        <dbReference type="EMBL" id="KAF0901338.1"/>
    </source>
</evidence>
<comment type="caution">
    <text evidence="2">The sequence shown here is derived from an EMBL/GenBank/DDBJ whole genome shotgun (WGS) entry which is preliminary data.</text>
</comment>
<proteinExistence type="predicted"/>
<evidence type="ECO:0000256" key="1">
    <source>
        <dbReference type="SAM" id="MobiDB-lite"/>
    </source>
</evidence>
<feature type="region of interest" description="Disordered" evidence="1">
    <location>
        <begin position="64"/>
        <end position="84"/>
    </location>
</feature>
<name>A0A6G1CLL8_9ORYZ</name>
<dbReference type="EMBL" id="SPHZ02000008">
    <property type="protein sequence ID" value="KAF0901338.1"/>
    <property type="molecule type" value="Genomic_DNA"/>
</dbReference>
<gene>
    <name evidence="2" type="ORF">E2562_000222</name>
</gene>